<reference evidence="6" key="1">
    <citation type="journal article" date="2023" name="BMC Genomics">
        <title>Chromosome-level genome assemblies of Cutaneotrichosporon spp. (Trichosporonales, Basidiomycota) reveal imbalanced evolution between nucleotide sequences and chromosome synteny.</title>
        <authorList>
            <person name="Kobayashi Y."/>
            <person name="Kayamori A."/>
            <person name="Aoki K."/>
            <person name="Shiwa Y."/>
            <person name="Matsutani M."/>
            <person name="Fujita N."/>
            <person name="Sugita T."/>
            <person name="Iwasaki W."/>
            <person name="Tanaka N."/>
            <person name="Takashima M."/>
        </authorList>
    </citation>
    <scope>NUCLEOTIDE SEQUENCE</scope>
    <source>
        <strain evidence="6">HIS016</strain>
    </source>
</reference>
<dbReference type="InterPro" id="IPR001310">
    <property type="entry name" value="Histidine_triad_HIT"/>
</dbReference>
<dbReference type="PANTHER" id="PTHR12486:SF5">
    <property type="entry name" value="ADENOSINE 5'-MONOPHOSPHORAMIDASE HINT3"/>
    <property type="match status" value="1"/>
</dbReference>
<proteinExistence type="predicted"/>
<accession>A0AAD3YFE2</accession>
<dbReference type="PROSITE" id="PS51084">
    <property type="entry name" value="HIT_2"/>
    <property type="match status" value="1"/>
</dbReference>
<evidence type="ECO:0000313" key="7">
    <source>
        <dbReference type="Proteomes" id="UP001222932"/>
    </source>
</evidence>
<protein>
    <recommendedName>
        <fullName evidence="5">HIT domain-containing protein</fullName>
    </recommendedName>
</protein>
<evidence type="ECO:0000256" key="4">
    <source>
        <dbReference type="PROSITE-ProRule" id="PRU00464"/>
    </source>
</evidence>
<evidence type="ECO:0000256" key="1">
    <source>
        <dbReference type="ARBA" id="ARBA00022741"/>
    </source>
</evidence>
<evidence type="ECO:0000313" key="6">
    <source>
        <dbReference type="EMBL" id="GMK60098.1"/>
    </source>
</evidence>
<comment type="caution">
    <text evidence="6">The sequence shown here is derived from an EMBL/GenBank/DDBJ whole genome shotgun (WGS) entry which is preliminary data.</text>
</comment>
<evidence type="ECO:0000256" key="2">
    <source>
        <dbReference type="ARBA" id="ARBA00022801"/>
    </source>
</evidence>
<sequence length="163" mass="18231">MHFSCFKDPDPEPEPLLSNRTGCVFCNVTHDKGFDVVYEDAELIAFRDRWPRAAGHLLVIPRTHLGTVFDLRAEHVELVTRMKECGLALAPGATKLGFHIPPFSSVHHLHLHVFTPPFTALGRMMYPVHSRGHGKGWSWFVSADQAIAILQSGARIRLGASKR</sequence>
<dbReference type="SUPFAM" id="SSF54197">
    <property type="entry name" value="HIT-like"/>
    <property type="match status" value="1"/>
</dbReference>
<dbReference type="PANTHER" id="PTHR12486">
    <property type="entry name" value="APRATAXIN-RELATED"/>
    <property type="match status" value="1"/>
</dbReference>
<evidence type="ECO:0000256" key="3">
    <source>
        <dbReference type="PIRSR" id="PIRSR601310-1"/>
    </source>
</evidence>
<feature type="active site" description="Tele-AMP-histidine intermediate" evidence="3">
    <location>
        <position position="112"/>
    </location>
</feature>
<dbReference type="PRINTS" id="PR00332">
    <property type="entry name" value="HISTRIAD"/>
</dbReference>
<dbReference type="GO" id="GO:0016787">
    <property type="term" value="F:hydrolase activity"/>
    <property type="evidence" value="ECO:0007669"/>
    <property type="project" value="UniProtKB-KW"/>
</dbReference>
<dbReference type="GO" id="GO:0000166">
    <property type="term" value="F:nucleotide binding"/>
    <property type="evidence" value="ECO:0007669"/>
    <property type="project" value="UniProtKB-KW"/>
</dbReference>
<dbReference type="Proteomes" id="UP001222932">
    <property type="component" value="Unassembled WGS sequence"/>
</dbReference>
<dbReference type="InterPro" id="IPR011146">
    <property type="entry name" value="HIT-like"/>
</dbReference>
<dbReference type="Pfam" id="PF11969">
    <property type="entry name" value="DcpS_C"/>
    <property type="match status" value="1"/>
</dbReference>
<feature type="short sequence motif" description="Histidine triad motif" evidence="4">
    <location>
        <begin position="108"/>
        <end position="112"/>
    </location>
</feature>
<name>A0AAD3YFE2_9TREE</name>
<keyword evidence="7" id="KW-1185">Reference proteome</keyword>
<organism evidence="6 7">
    <name type="scientific">Cutaneotrichosporon spelunceum</name>
    <dbReference type="NCBI Taxonomy" id="1672016"/>
    <lineage>
        <taxon>Eukaryota</taxon>
        <taxon>Fungi</taxon>
        <taxon>Dikarya</taxon>
        <taxon>Basidiomycota</taxon>
        <taxon>Agaricomycotina</taxon>
        <taxon>Tremellomycetes</taxon>
        <taxon>Trichosporonales</taxon>
        <taxon>Trichosporonaceae</taxon>
        <taxon>Cutaneotrichosporon</taxon>
    </lineage>
</organism>
<reference evidence="6" key="2">
    <citation type="submission" date="2023-06" db="EMBL/GenBank/DDBJ databases">
        <authorList>
            <person name="Kobayashi Y."/>
            <person name="Kayamori A."/>
            <person name="Aoki K."/>
            <person name="Shiwa Y."/>
            <person name="Fujita N."/>
            <person name="Sugita T."/>
            <person name="Iwasaki W."/>
            <person name="Tanaka N."/>
            <person name="Takashima M."/>
        </authorList>
    </citation>
    <scope>NUCLEOTIDE SEQUENCE</scope>
    <source>
        <strain evidence="6">HIS016</strain>
    </source>
</reference>
<gene>
    <name evidence="6" type="ORF">CspeluHIS016_0903150</name>
</gene>
<dbReference type="InterPro" id="IPR036265">
    <property type="entry name" value="HIT-like_sf"/>
</dbReference>
<feature type="domain" description="HIT" evidence="5">
    <location>
        <begin position="24"/>
        <end position="126"/>
    </location>
</feature>
<keyword evidence="2" id="KW-0378">Hydrolase</keyword>
<evidence type="ECO:0000259" key="5">
    <source>
        <dbReference type="PROSITE" id="PS51084"/>
    </source>
</evidence>
<dbReference type="AlphaFoldDB" id="A0AAD3YFE2"/>
<dbReference type="EMBL" id="BTCM01000009">
    <property type="protein sequence ID" value="GMK60098.1"/>
    <property type="molecule type" value="Genomic_DNA"/>
</dbReference>
<keyword evidence="1" id="KW-0547">Nucleotide-binding</keyword>
<dbReference type="Gene3D" id="3.30.428.10">
    <property type="entry name" value="HIT-like"/>
    <property type="match status" value="1"/>
</dbReference>